<reference evidence="1 2" key="1">
    <citation type="submission" date="2016-04" db="EMBL/GenBank/DDBJ databases">
        <title>Genome analyses suggest a sexual origin of heterokaryosis in a supposedly ancient asexual fungus.</title>
        <authorList>
            <person name="Ropars J."/>
            <person name="Sedzielewska K."/>
            <person name="Noel J."/>
            <person name="Charron P."/>
            <person name="Farinelli L."/>
            <person name="Marton T."/>
            <person name="Kruger M."/>
            <person name="Pelin A."/>
            <person name="Brachmann A."/>
            <person name="Corradi N."/>
        </authorList>
    </citation>
    <scope>NUCLEOTIDE SEQUENCE [LARGE SCALE GENOMIC DNA]</scope>
    <source>
        <strain evidence="1 2">C2</strain>
    </source>
</reference>
<evidence type="ECO:0008006" key="3">
    <source>
        <dbReference type="Google" id="ProtNLM"/>
    </source>
</evidence>
<proteinExistence type="predicted"/>
<reference evidence="1 2" key="2">
    <citation type="submission" date="2017-10" db="EMBL/GenBank/DDBJ databases">
        <title>Extensive intraspecific genome diversity in a model arbuscular mycorrhizal fungus.</title>
        <authorList>
            <person name="Chen E.C.H."/>
            <person name="Morin E."/>
            <person name="Baudet D."/>
            <person name="Noel J."/>
            <person name="Ndikumana S."/>
            <person name="Charron P."/>
            <person name="St-Onge C."/>
            <person name="Giorgi J."/>
            <person name="Grigoriev I.V."/>
            <person name="Roux C."/>
            <person name="Martin F.M."/>
            <person name="Corradi N."/>
        </authorList>
    </citation>
    <scope>NUCLEOTIDE SEQUENCE [LARGE SCALE GENOMIC DNA]</scope>
    <source>
        <strain evidence="1 2">C2</strain>
    </source>
</reference>
<sequence>MSNEPKASPETSIVTMWVLLEGDPRPVEVDVDQRNYASRKFNLDRLVPILKKEFPKLLQDVRSTQIEFFNNNDRTSLNCGMTLTNDNTSFENPLVVRYPLSDSSINVTFRHIHKVAYCQIPHSSGSFYLLKREAIAKFKNDLAEIETGDIYFEDQNNQGIESTFHFNTLLNNIDQNDQYDLDLKIRIKKRKAYSDWKIRDVLREIYNYKIDVLEMVQVKFDMSSLPESSPPLSTEVQDKIAEQLEDKKIVFKSVYTNEATAREFISVVLVNTVKFVNIHNDPTTELLVEKQLEGSHGYGPLDFVVMIQKFFLLITEANIVEEGIAQILVQLRSASEVLGKRKLDQTDFEFEIEKMPLIGIVTTGGVWVFVRNTGQKIEISKEFECSYTGNMEGVKIVSSYIVRLLQAQVTEINNRRLKRSRIDQ</sequence>
<comment type="caution">
    <text evidence="1">The sequence shown here is derived from an EMBL/GenBank/DDBJ whole genome shotgun (WGS) entry which is preliminary data.</text>
</comment>
<dbReference type="VEuPathDB" id="FungiDB:FUN_005235"/>
<dbReference type="Proteomes" id="UP000233469">
    <property type="component" value="Unassembled WGS sequence"/>
</dbReference>
<evidence type="ECO:0000313" key="1">
    <source>
        <dbReference type="EMBL" id="PKK71068.1"/>
    </source>
</evidence>
<dbReference type="AlphaFoldDB" id="A0A2N1NB14"/>
<dbReference type="VEuPathDB" id="FungiDB:RhiirA1_465206"/>
<dbReference type="EMBL" id="LLXL01000549">
    <property type="protein sequence ID" value="PKK71068.1"/>
    <property type="molecule type" value="Genomic_DNA"/>
</dbReference>
<organism evidence="1 2">
    <name type="scientific">Rhizophagus irregularis</name>
    <dbReference type="NCBI Taxonomy" id="588596"/>
    <lineage>
        <taxon>Eukaryota</taxon>
        <taxon>Fungi</taxon>
        <taxon>Fungi incertae sedis</taxon>
        <taxon>Mucoromycota</taxon>
        <taxon>Glomeromycotina</taxon>
        <taxon>Glomeromycetes</taxon>
        <taxon>Glomerales</taxon>
        <taxon>Glomeraceae</taxon>
        <taxon>Rhizophagus</taxon>
    </lineage>
</organism>
<accession>A0A2N1NB14</accession>
<protein>
    <recommendedName>
        <fullName evidence="3">Crinkler family protein</fullName>
    </recommendedName>
</protein>
<gene>
    <name evidence="1" type="ORF">RhiirC2_778844</name>
</gene>
<dbReference type="VEuPathDB" id="FungiDB:RhiirFUN_002763"/>
<evidence type="ECO:0000313" key="2">
    <source>
        <dbReference type="Proteomes" id="UP000233469"/>
    </source>
</evidence>
<name>A0A2N1NB14_9GLOM</name>
<dbReference type="VEuPathDB" id="FungiDB:RhiirA1_465207"/>